<accession>A0ABV6QG22</accession>
<comment type="caution">
    <text evidence="2">The sequence shown here is derived from an EMBL/GenBank/DDBJ whole genome shotgun (WGS) entry which is preliminary data.</text>
</comment>
<protein>
    <submittedName>
        <fullName evidence="2">Amino acid deaminase/aldolase</fullName>
    </submittedName>
</protein>
<dbReference type="SUPFAM" id="SSF51419">
    <property type="entry name" value="PLP-binding barrel"/>
    <property type="match status" value="1"/>
</dbReference>
<dbReference type="InterPro" id="IPR001608">
    <property type="entry name" value="Ala_racemase_N"/>
</dbReference>
<evidence type="ECO:0000259" key="1">
    <source>
        <dbReference type="Pfam" id="PF01168"/>
    </source>
</evidence>
<dbReference type="Pfam" id="PF01168">
    <property type="entry name" value="Ala_racemase_N"/>
    <property type="match status" value="1"/>
</dbReference>
<dbReference type="RefSeq" id="WP_380044301.1">
    <property type="nucleotide sequence ID" value="NZ_JBHLTC010000006.1"/>
</dbReference>
<organism evidence="2 3">
    <name type="scientific">Kribbella deserti</name>
    <dbReference type="NCBI Taxonomy" id="1926257"/>
    <lineage>
        <taxon>Bacteria</taxon>
        <taxon>Bacillati</taxon>
        <taxon>Actinomycetota</taxon>
        <taxon>Actinomycetes</taxon>
        <taxon>Propionibacteriales</taxon>
        <taxon>Kribbellaceae</taxon>
        <taxon>Kribbella</taxon>
    </lineage>
</organism>
<feature type="domain" description="Alanine racemase N-terminal" evidence="1">
    <location>
        <begin position="28"/>
        <end position="275"/>
    </location>
</feature>
<dbReference type="Gene3D" id="3.20.20.10">
    <property type="entry name" value="Alanine racemase"/>
    <property type="match status" value="1"/>
</dbReference>
<proteinExistence type="predicted"/>
<evidence type="ECO:0000313" key="2">
    <source>
        <dbReference type="EMBL" id="MFC0623595.1"/>
    </source>
</evidence>
<evidence type="ECO:0000313" key="3">
    <source>
        <dbReference type="Proteomes" id="UP001589890"/>
    </source>
</evidence>
<dbReference type="InterPro" id="IPR051466">
    <property type="entry name" value="D-amino_acid_metab_enzyme"/>
</dbReference>
<sequence length="459" mass="48173">MRQPYARPAGFHDLARATAHLEPPFAVIDLVALRANAADLVRRGGGKPIRVASKSVRCRSILSSVLEMPGFAGILAYTLPEALWLADEFDDIVVGYPTADRDALKQLAGDPVRAARVTLMIDSVDHLDYIESATGPLEPGTLRICIDLDASLELLDGLVHLGAYRSPIREAAAAVALAEAVQARPGFRLVGLMAYEGQIAGVGDNAPGSVVRRTMVRAMQRTSRAELANRRAAIVSAVREVAPLEFVNGGGTGSLETTSAEDAITETAAGSGLYGPALFDTYRNFQPRPAAFFVLPVVRRPGPGIATVLGGGWIASGPAGKDRLPTPSWPTGLTLTAAEGAGEVQTPLVGAAANGLSIGSRVWFRHTKAGELCEHVDTLHLAEGPTLTTTTPTYRGTLPPLPLAHPAPAPGVSSDACDAACRGSSDACYQACRDSSDPSDQFAARHRTLGDRPLASVRL</sequence>
<gene>
    <name evidence="2" type="ORF">ACFFGN_05940</name>
</gene>
<dbReference type="PANTHER" id="PTHR28004:SF2">
    <property type="entry name" value="D-SERINE DEHYDRATASE"/>
    <property type="match status" value="1"/>
</dbReference>
<dbReference type="PANTHER" id="PTHR28004">
    <property type="entry name" value="ZGC:162816-RELATED"/>
    <property type="match status" value="1"/>
</dbReference>
<dbReference type="CDD" id="cd06813">
    <property type="entry name" value="PLPDE_III_DSD_D-TA_like_2"/>
    <property type="match status" value="1"/>
</dbReference>
<name>A0ABV6QG22_9ACTN</name>
<dbReference type="Proteomes" id="UP001589890">
    <property type="component" value="Unassembled WGS sequence"/>
</dbReference>
<dbReference type="InterPro" id="IPR029066">
    <property type="entry name" value="PLP-binding_barrel"/>
</dbReference>
<dbReference type="EMBL" id="JBHLTC010000006">
    <property type="protein sequence ID" value="MFC0623595.1"/>
    <property type="molecule type" value="Genomic_DNA"/>
</dbReference>
<reference evidence="2 3" key="1">
    <citation type="submission" date="2024-09" db="EMBL/GenBank/DDBJ databases">
        <authorList>
            <person name="Sun Q."/>
            <person name="Mori K."/>
        </authorList>
    </citation>
    <scope>NUCLEOTIDE SEQUENCE [LARGE SCALE GENOMIC DNA]</scope>
    <source>
        <strain evidence="2 3">CGMCC 1.15906</strain>
    </source>
</reference>
<keyword evidence="3" id="KW-1185">Reference proteome</keyword>